<feature type="signal peptide" evidence="1">
    <location>
        <begin position="1"/>
        <end position="27"/>
    </location>
</feature>
<evidence type="ECO:0000313" key="3">
    <source>
        <dbReference type="Proteomes" id="UP000000702"/>
    </source>
</evidence>
<proteinExistence type="predicted"/>
<dbReference type="Gene3D" id="3.15.20.10">
    <property type="entry name" value="Bactericidal permeability-increasing protein, domain 2"/>
    <property type="match status" value="1"/>
</dbReference>
<protein>
    <submittedName>
        <fullName evidence="2">WGS project CAEQ00000000 data, annotated contig 2403</fullName>
    </submittedName>
</protein>
<evidence type="ECO:0000256" key="1">
    <source>
        <dbReference type="SAM" id="SignalP"/>
    </source>
</evidence>
<reference evidence="2 3" key="2">
    <citation type="journal article" date="2012" name="Proc. Natl. Acad. Sci. U.S.A.">
        <title>Antigenic diversity is generated by distinct evolutionary mechanisms in African trypanosome species.</title>
        <authorList>
            <person name="Jackson A.P."/>
            <person name="Berry A."/>
            <person name="Aslett M."/>
            <person name="Allison H.C."/>
            <person name="Burton P."/>
            <person name="Vavrova-Anderson J."/>
            <person name="Brown R."/>
            <person name="Browne H."/>
            <person name="Corton N."/>
            <person name="Hauser H."/>
            <person name="Gamble J."/>
            <person name="Gilderthorp R."/>
            <person name="Marcello L."/>
            <person name="McQuillan J."/>
            <person name="Otto T.D."/>
            <person name="Quail M.A."/>
            <person name="Sanders M.J."/>
            <person name="van Tonder A."/>
            <person name="Ginger M.L."/>
            <person name="Field M.C."/>
            <person name="Barry J.D."/>
            <person name="Hertz-Fowler C."/>
            <person name="Berriman M."/>
        </authorList>
    </citation>
    <scope>NUCLEOTIDE SEQUENCE [LARGE SCALE GENOMIC DNA]</scope>
    <source>
        <strain evidence="2 3">IL3000</strain>
    </source>
</reference>
<sequence>MSRVPTTIRALLLSALVVLLRCGAAAGEEANSRCEAESTPTSGGTLKLALDESIFAPLATYTREFIKNWDGGISIPSVKTNSFQMEASMFQNIVVGSMSIEFKAPNKLHVSVGDVSVILADTPTVFGKQMSCTDGIAWGGFSNSSAWASLNVTRGPDGTFNVTPDSMEVVVRNLYISIDSDMCFWGAISFFMGITLYIGEVTELVENSISSELRLFLGEFVTDWINSLPIVLMESPNITDGRAELSLFILPNTNASRKVPRDSAITLAQPLPQRALSVVSSFAAANSVMQLLGNWGLLNLSVPFPAMYNSSLIEPIYPELHRLCPVCPLEISCEVTSDVQVGLSDDGAFVLKMQGSKASLNLVAEDNTTIDVLSMLANTTATVARLSIRGNTLYIRLSTIAPVLTVETSRIGNVNSTKYSSDIAWLANELGLPLINARRSGFKLPFEAPGLLLDVTEGLIVAGMSVSSFTPLLMKFL</sequence>
<evidence type="ECO:0000313" key="2">
    <source>
        <dbReference type="EMBL" id="CCD15438.1"/>
    </source>
</evidence>
<gene>
    <name evidence="2" type="ORF">TCIL3000_0_59580</name>
</gene>
<dbReference type="EMBL" id="CAEQ01001912">
    <property type="protein sequence ID" value="CCD15438.1"/>
    <property type="molecule type" value="Genomic_DNA"/>
</dbReference>
<dbReference type="GO" id="GO:0008289">
    <property type="term" value="F:lipid binding"/>
    <property type="evidence" value="ECO:0007669"/>
    <property type="project" value="InterPro"/>
</dbReference>
<feature type="chain" id="PRO_5003394908" evidence="1">
    <location>
        <begin position="28"/>
        <end position="477"/>
    </location>
</feature>
<dbReference type="Proteomes" id="UP000000702">
    <property type="component" value="Unassembled WGS sequence"/>
</dbReference>
<dbReference type="AlphaFoldDB" id="F9WDT4"/>
<reference evidence="3" key="1">
    <citation type="submission" date="2011-07" db="EMBL/GenBank/DDBJ databases">
        <title>Divergent evolution of antigenic variation in African trypanosomes.</title>
        <authorList>
            <person name="Jackson A.P."/>
            <person name="Berry A."/>
            <person name="Allison H.C."/>
            <person name="Burton P."/>
            <person name="Anderson J."/>
            <person name="Aslett M."/>
            <person name="Brown R."/>
            <person name="Corton N."/>
            <person name="Harris D."/>
            <person name="Hauser H."/>
            <person name="Gamble J."/>
            <person name="Gilderthorp R."/>
            <person name="McQuillan J."/>
            <person name="Quail M.A."/>
            <person name="Sanders M."/>
            <person name="Van Tonder A."/>
            <person name="Ginger M.L."/>
            <person name="Donelson J.E."/>
            <person name="Field M.C."/>
            <person name="Barry J.D."/>
            <person name="Berriman M."/>
            <person name="Hertz-Fowler C."/>
        </authorList>
    </citation>
    <scope>NUCLEOTIDE SEQUENCE [LARGE SCALE GENOMIC DNA]</scope>
    <source>
        <strain evidence="3">IL3000</strain>
    </source>
</reference>
<dbReference type="InterPro" id="IPR017943">
    <property type="entry name" value="Bactericidal_perm-incr_a/b_dom"/>
</dbReference>
<keyword evidence="3" id="KW-1185">Reference proteome</keyword>
<name>F9WDT4_TRYCI</name>
<dbReference type="InterPro" id="IPR032942">
    <property type="entry name" value="BPI/LBP/Plunc"/>
</dbReference>
<accession>F9WDT4</accession>
<dbReference type="Gene3D" id="3.15.10.10">
    <property type="entry name" value="Bactericidal permeability-increasing protein, domain 1"/>
    <property type="match status" value="1"/>
</dbReference>
<dbReference type="SUPFAM" id="SSF55394">
    <property type="entry name" value="Bactericidal permeability-increasing protein, BPI"/>
    <property type="match status" value="1"/>
</dbReference>
<comment type="caution">
    <text evidence="2">The sequence shown here is derived from an EMBL/GenBank/DDBJ whole genome shotgun (WGS) entry which is preliminary data.</text>
</comment>
<keyword evidence="1" id="KW-0732">Signal</keyword>
<dbReference type="PANTHER" id="PTHR10504:SF131">
    <property type="entry name" value="BPI2 DOMAIN-CONTAINING PROTEIN"/>
    <property type="match status" value="1"/>
</dbReference>
<dbReference type="VEuPathDB" id="TriTrypDB:TcIL3000_0_59580"/>
<organism evidence="2 3">
    <name type="scientific">Trypanosoma congolense (strain IL3000)</name>
    <dbReference type="NCBI Taxonomy" id="1068625"/>
    <lineage>
        <taxon>Eukaryota</taxon>
        <taxon>Discoba</taxon>
        <taxon>Euglenozoa</taxon>
        <taxon>Kinetoplastea</taxon>
        <taxon>Metakinetoplastina</taxon>
        <taxon>Trypanosomatida</taxon>
        <taxon>Trypanosomatidae</taxon>
        <taxon>Trypanosoma</taxon>
        <taxon>Nannomonas</taxon>
    </lineage>
</organism>
<dbReference type="PANTHER" id="PTHR10504">
    <property type="entry name" value="BACTERICIDAL PERMEABILITY-INCREASING BPI PROTEIN-RELATED"/>
    <property type="match status" value="1"/>
</dbReference>
<dbReference type="OMA" id="PTICVDN"/>